<dbReference type="GO" id="GO:0005783">
    <property type="term" value="C:endoplasmic reticulum"/>
    <property type="evidence" value="ECO:0007669"/>
    <property type="project" value="TreeGrafter"/>
</dbReference>
<dbReference type="Pfam" id="PF00106">
    <property type="entry name" value="adh_short"/>
    <property type="match status" value="1"/>
</dbReference>
<dbReference type="OrthoDB" id="5545019at2759"/>
<dbReference type="InterPro" id="IPR002347">
    <property type="entry name" value="SDR_fam"/>
</dbReference>
<keyword evidence="1" id="KW-0560">Oxidoreductase</keyword>
<dbReference type="AlphaFoldDB" id="X6MFD9"/>
<keyword evidence="4" id="KW-1185">Reference proteome</keyword>
<sequence>MKCVSSKLIRPREQKMLHPVNTLKKRIKVCYLFVYTVFDFTTNFFQLKNYKNDLETSLCDWHDSFTFILFEIISSNKSILSCKSEPEQAGTMEQAEFRGNSYDKGLQLKCLQLDLSQTSDKDKERYRKCIEDKDIGVLVNNAGLSLYKLFEFDYNGQDPFAQYFHEVDERLVEEIIEVNCKAPTWLVRATLTKYLQKKKGAVVNIGSAGSMLPHELHEVYSATKAYLSKWTVDMASSYTKNISNDITFQVFEKNIFFDLPLFFFFFFFHYQI</sequence>
<dbReference type="PANTHER" id="PTHR43899:SF25">
    <property type="entry name" value="ENOYL-(ACYL CARRIER) REDUCTASE"/>
    <property type="match status" value="1"/>
</dbReference>
<organism evidence="3 4">
    <name type="scientific">Reticulomyxa filosa</name>
    <dbReference type="NCBI Taxonomy" id="46433"/>
    <lineage>
        <taxon>Eukaryota</taxon>
        <taxon>Sar</taxon>
        <taxon>Rhizaria</taxon>
        <taxon>Retaria</taxon>
        <taxon>Foraminifera</taxon>
        <taxon>Monothalamids</taxon>
        <taxon>Reticulomyxidae</taxon>
        <taxon>Reticulomyxa</taxon>
    </lineage>
</organism>
<accession>X6MFD9</accession>
<gene>
    <name evidence="3" type="ORF">RFI_24763</name>
</gene>
<dbReference type="Proteomes" id="UP000023152">
    <property type="component" value="Unassembled WGS sequence"/>
</dbReference>
<dbReference type="GO" id="GO:0045703">
    <property type="term" value="F:ketoreductase activity"/>
    <property type="evidence" value="ECO:0007669"/>
    <property type="project" value="TreeGrafter"/>
</dbReference>
<dbReference type="PRINTS" id="PR00081">
    <property type="entry name" value="GDHRDH"/>
</dbReference>
<comment type="caution">
    <text evidence="3">The sequence shown here is derived from an EMBL/GenBank/DDBJ whole genome shotgun (WGS) entry which is preliminary data.</text>
</comment>
<evidence type="ECO:0000313" key="3">
    <source>
        <dbReference type="EMBL" id="ETO12614.1"/>
    </source>
</evidence>
<dbReference type="EMBL" id="ASPP01021249">
    <property type="protein sequence ID" value="ETO12614.1"/>
    <property type="molecule type" value="Genomic_DNA"/>
</dbReference>
<evidence type="ECO:0000313" key="4">
    <source>
        <dbReference type="Proteomes" id="UP000023152"/>
    </source>
</evidence>
<reference evidence="3 4" key="1">
    <citation type="journal article" date="2013" name="Curr. Biol.">
        <title>The Genome of the Foraminiferan Reticulomyxa filosa.</title>
        <authorList>
            <person name="Glockner G."/>
            <person name="Hulsmann N."/>
            <person name="Schleicher M."/>
            <person name="Noegel A.A."/>
            <person name="Eichinger L."/>
            <person name="Gallinger C."/>
            <person name="Pawlowski J."/>
            <person name="Sierra R."/>
            <person name="Euteneuer U."/>
            <person name="Pillet L."/>
            <person name="Moustafa A."/>
            <person name="Platzer M."/>
            <person name="Groth M."/>
            <person name="Szafranski K."/>
            <person name="Schliwa M."/>
        </authorList>
    </citation>
    <scope>NUCLEOTIDE SEQUENCE [LARGE SCALE GENOMIC DNA]</scope>
</reference>
<dbReference type="Gene3D" id="3.40.50.720">
    <property type="entry name" value="NAD(P)-binding Rossmann-like Domain"/>
    <property type="match status" value="1"/>
</dbReference>
<dbReference type="InterPro" id="IPR051019">
    <property type="entry name" value="VLCFA-Steroid_DH"/>
</dbReference>
<evidence type="ECO:0000256" key="2">
    <source>
        <dbReference type="RuleBase" id="RU000363"/>
    </source>
</evidence>
<name>X6MFD9_RETFI</name>
<protein>
    <submittedName>
        <fullName evidence="3">Steroid dehydrogenase</fullName>
    </submittedName>
</protein>
<proteinExistence type="inferred from homology"/>
<dbReference type="InterPro" id="IPR036291">
    <property type="entry name" value="NAD(P)-bd_dom_sf"/>
</dbReference>
<dbReference type="PANTHER" id="PTHR43899">
    <property type="entry name" value="RH59310P"/>
    <property type="match status" value="1"/>
</dbReference>
<comment type="similarity">
    <text evidence="2">Belongs to the short-chain dehydrogenases/reductases (SDR) family.</text>
</comment>
<evidence type="ECO:0000256" key="1">
    <source>
        <dbReference type="ARBA" id="ARBA00023002"/>
    </source>
</evidence>
<dbReference type="PRINTS" id="PR00080">
    <property type="entry name" value="SDRFAMILY"/>
</dbReference>
<dbReference type="SUPFAM" id="SSF51735">
    <property type="entry name" value="NAD(P)-binding Rossmann-fold domains"/>
    <property type="match status" value="1"/>
</dbReference>